<feature type="compositionally biased region" description="Basic and acidic residues" evidence="2">
    <location>
        <begin position="577"/>
        <end position="591"/>
    </location>
</feature>
<evidence type="ECO:0000256" key="2">
    <source>
        <dbReference type="SAM" id="MobiDB-lite"/>
    </source>
</evidence>
<feature type="domain" description="Zn(2)-C6 fungal-type" evidence="3">
    <location>
        <begin position="10"/>
        <end position="38"/>
    </location>
</feature>
<evidence type="ECO:0000313" key="5">
    <source>
        <dbReference type="Proteomes" id="UP000800096"/>
    </source>
</evidence>
<sequence length="647" mass="73511">MVYRGKPSTACGECRKRRNRCDKGIPACGQCVKTGRKCPGYRNTMDLMFHDESKQIAEKNKNQDFEDAQPPAGSGRSAIERAVVSVATTTPMKLIDFVLYQPMADLGVNYFMSTYVGEDSTVSQLFYLPNFYAKTGYSNPALQQSITAAGLAGYAKTSRQKDVSNAALKRYVQAIQAINTALSDSKTAMHESTLLAIMMLSMFEVLIMPRMSDMQNSAKHLVGAVTYALMMLQYKKPTEVTLRIITTLTQSVIISTWISHTSLPPKFLELKKELDKHFSPISIHGRFLDIIMELNQFRQALQNGAYKHPADIVDHALAIDRSLDHFSNTMPPHAIFQVVQLSGQVAEKLAYRGYYHIYDQRFTAHLWNNIRSSRLRLHQVILRQCPDIISSSPTQDQGQWRSQQTGSRAMIETLAIEIAASLPQLAGYLERLESRRIAERDLPVRVTKMTSTTEPSQLPRVGKVTRSGITKYDTHFSNDPSPFRKCDNTSSLRPDPTSIFYAEHSDKTKVDTPAHIHPPVCRPQPSSVYHILFQMYSLRSIDSLPRVFLDWIQDRTVWMENICDEEDLVRLQDMMRKRPGDDFPADNEDRKPRPKKPASKEPKDADESKWLLVHNWCSVGWDHLNQEPLDSDTWVKFGLEVYSSAHP</sequence>
<dbReference type="OrthoDB" id="4220372at2759"/>
<dbReference type="Gene3D" id="4.10.240.10">
    <property type="entry name" value="Zn(2)-C6 fungal-type DNA-binding domain"/>
    <property type="match status" value="1"/>
</dbReference>
<dbReference type="PROSITE" id="PS00463">
    <property type="entry name" value="ZN2_CY6_FUNGAL_1"/>
    <property type="match status" value="1"/>
</dbReference>
<dbReference type="InterPro" id="IPR001138">
    <property type="entry name" value="Zn2Cys6_DnaBD"/>
</dbReference>
<dbReference type="Pfam" id="PF00172">
    <property type="entry name" value="Zn_clus"/>
    <property type="match status" value="1"/>
</dbReference>
<dbReference type="Proteomes" id="UP000800096">
    <property type="component" value="Unassembled WGS sequence"/>
</dbReference>
<dbReference type="InterPro" id="IPR036864">
    <property type="entry name" value="Zn2-C6_fun-type_DNA-bd_sf"/>
</dbReference>
<accession>A0A6A5R1M5</accession>
<organism evidence="4 5">
    <name type="scientific">Ampelomyces quisqualis</name>
    <name type="common">Powdery mildew agent</name>
    <dbReference type="NCBI Taxonomy" id="50730"/>
    <lineage>
        <taxon>Eukaryota</taxon>
        <taxon>Fungi</taxon>
        <taxon>Dikarya</taxon>
        <taxon>Ascomycota</taxon>
        <taxon>Pezizomycotina</taxon>
        <taxon>Dothideomycetes</taxon>
        <taxon>Pleosporomycetidae</taxon>
        <taxon>Pleosporales</taxon>
        <taxon>Pleosporineae</taxon>
        <taxon>Phaeosphaeriaceae</taxon>
        <taxon>Ampelomyces</taxon>
    </lineage>
</organism>
<dbReference type="PROSITE" id="PS50048">
    <property type="entry name" value="ZN2_CY6_FUNGAL_2"/>
    <property type="match status" value="1"/>
</dbReference>
<keyword evidence="5" id="KW-1185">Reference proteome</keyword>
<dbReference type="GO" id="GO:0008270">
    <property type="term" value="F:zinc ion binding"/>
    <property type="evidence" value="ECO:0007669"/>
    <property type="project" value="InterPro"/>
</dbReference>
<keyword evidence="1" id="KW-0539">Nucleus</keyword>
<dbReference type="PANTHER" id="PTHR38791">
    <property type="entry name" value="ZN(II)2CYS6 TRANSCRIPTION FACTOR (EUROFUNG)-RELATED-RELATED"/>
    <property type="match status" value="1"/>
</dbReference>
<protein>
    <recommendedName>
        <fullName evidence="3">Zn(2)-C6 fungal-type domain-containing protein</fullName>
    </recommendedName>
</protein>
<dbReference type="SUPFAM" id="SSF57701">
    <property type="entry name" value="Zn2/Cys6 DNA-binding domain"/>
    <property type="match status" value="1"/>
</dbReference>
<evidence type="ECO:0000256" key="1">
    <source>
        <dbReference type="ARBA" id="ARBA00023242"/>
    </source>
</evidence>
<dbReference type="EMBL" id="ML979132">
    <property type="protein sequence ID" value="KAF1921592.1"/>
    <property type="molecule type" value="Genomic_DNA"/>
</dbReference>
<dbReference type="SMART" id="SM00066">
    <property type="entry name" value="GAL4"/>
    <property type="match status" value="1"/>
</dbReference>
<dbReference type="CDD" id="cd00067">
    <property type="entry name" value="GAL4"/>
    <property type="match status" value="1"/>
</dbReference>
<dbReference type="AlphaFoldDB" id="A0A6A5R1M5"/>
<name>A0A6A5R1M5_AMPQU</name>
<proteinExistence type="predicted"/>
<gene>
    <name evidence="4" type="ORF">BDU57DRAFT_510489</name>
</gene>
<evidence type="ECO:0000259" key="3">
    <source>
        <dbReference type="PROSITE" id="PS50048"/>
    </source>
</evidence>
<dbReference type="PANTHER" id="PTHR38791:SF1">
    <property type="entry name" value="TRANSCRIPTION FACTOR, PUTATIVE-RELATED"/>
    <property type="match status" value="1"/>
</dbReference>
<dbReference type="InterPro" id="IPR053175">
    <property type="entry name" value="DHMBA_Reg_Transcription_Factor"/>
</dbReference>
<reference evidence="4" key="1">
    <citation type="journal article" date="2020" name="Stud. Mycol.">
        <title>101 Dothideomycetes genomes: a test case for predicting lifestyles and emergence of pathogens.</title>
        <authorList>
            <person name="Haridas S."/>
            <person name="Albert R."/>
            <person name="Binder M."/>
            <person name="Bloem J."/>
            <person name="Labutti K."/>
            <person name="Salamov A."/>
            <person name="Andreopoulos B."/>
            <person name="Baker S."/>
            <person name="Barry K."/>
            <person name="Bills G."/>
            <person name="Bluhm B."/>
            <person name="Cannon C."/>
            <person name="Castanera R."/>
            <person name="Culley D."/>
            <person name="Daum C."/>
            <person name="Ezra D."/>
            <person name="Gonzalez J."/>
            <person name="Henrissat B."/>
            <person name="Kuo A."/>
            <person name="Liang C."/>
            <person name="Lipzen A."/>
            <person name="Lutzoni F."/>
            <person name="Magnuson J."/>
            <person name="Mondo S."/>
            <person name="Nolan M."/>
            <person name="Ohm R."/>
            <person name="Pangilinan J."/>
            <person name="Park H.-J."/>
            <person name="Ramirez L."/>
            <person name="Alfaro M."/>
            <person name="Sun H."/>
            <person name="Tritt A."/>
            <person name="Yoshinaga Y."/>
            <person name="Zwiers L.-H."/>
            <person name="Turgeon B."/>
            <person name="Goodwin S."/>
            <person name="Spatafora J."/>
            <person name="Crous P."/>
            <person name="Grigoriev I."/>
        </authorList>
    </citation>
    <scope>NUCLEOTIDE SEQUENCE</scope>
    <source>
        <strain evidence="4">HMLAC05119</strain>
    </source>
</reference>
<evidence type="ECO:0000313" key="4">
    <source>
        <dbReference type="EMBL" id="KAF1921592.1"/>
    </source>
</evidence>
<feature type="region of interest" description="Disordered" evidence="2">
    <location>
        <begin position="577"/>
        <end position="606"/>
    </location>
</feature>
<dbReference type="GO" id="GO:0000981">
    <property type="term" value="F:DNA-binding transcription factor activity, RNA polymerase II-specific"/>
    <property type="evidence" value="ECO:0007669"/>
    <property type="project" value="InterPro"/>
</dbReference>